<sequence>MSQANLPNITPAFSLTREDAINLIISSIAMEELGLSHILNAEGEKLQYVLGTLPGVSVPAPTLSDLLAINNSIRKTLKETTKKEWVLSNKLEMALKASKCSTEVPVTTKVPVTTEAPVITEVPVTTEAPATTEPPVVAEAPAVAEAPVGTEAEGATAAADITGALGGPCWMVMYPEPVGLTCIPVTPGATFVPIDLPTGTTYYPITATDQSPQDQDCLPIVLPTGITCVPFIVEP</sequence>
<organism evidence="1 2">
    <name type="scientific">Paenibacillus terreus</name>
    <dbReference type="NCBI Taxonomy" id="1387834"/>
    <lineage>
        <taxon>Bacteria</taxon>
        <taxon>Bacillati</taxon>
        <taxon>Bacillota</taxon>
        <taxon>Bacilli</taxon>
        <taxon>Bacillales</taxon>
        <taxon>Paenibacillaceae</taxon>
        <taxon>Paenibacillus</taxon>
    </lineage>
</organism>
<protein>
    <submittedName>
        <fullName evidence="1">Uncharacterized protein</fullName>
    </submittedName>
</protein>
<evidence type="ECO:0000313" key="1">
    <source>
        <dbReference type="EMBL" id="MFB5685226.1"/>
    </source>
</evidence>
<dbReference type="Proteomes" id="UP001580407">
    <property type="component" value="Unassembled WGS sequence"/>
</dbReference>
<keyword evidence="2" id="KW-1185">Reference proteome</keyword>
<dbReference type="InterPro" id="IPR058705">
    <property type="entry name" value="A_ENA"/>
</dbReference>
<name>A0ABV5BL42_9BACL</name>
<comment type="caution">
    <text evidence="1">The sequence shown here is derived from an EMBL/GenBank/DDBJ whole genome shotgun (WGS) entry which is preliminary data.</text>
</comment>
<dbReference type="EMBL" id="JBHILM010000064">
    <property type="protein sequence ID" value="MFB5685226.1"/>
    <property type="molecule type" value="Genomic_DNA"/>
</dbReference>
<evidence type="ECO:0000313" key="2">
    <source>
        <dbReference type="Proteomes" id="UP001580407"/>
    </source>
</evidence>
<dbReference type="Pfam" id="PF26595">
    <property type="entry name" value="A_ENA"/>
    <property type="match status" value="1"/>
</dbReference>
<accession>A0ABV5BL42</accession>
<proteinExistence type="predicted"/>
<gene>
    <name evidence="1" type="ORF">ACE3NQ_30410</name>
</gene>
<dbReference type="RefSeq" id="WP_375528879.1">
    <property type="nucleotide sequence ID" value="NZ_JBHILM010000064.1"/>
</dbReference>
<reference evidence="1 2" key="1">
    <citation type="submission" date="2024-09" db="EMBL/GenBank/DDBJ databases">
        <authorList>
            <person name="Ruan L."/>
        </authorList>
    </citation>
    <scope>NUCLEOTIDE SEQUENCE [LARGE SCALE GENOMIC DNA]</scope>
    <source>
        <strain evidence="1 2">D33</strain>
    </source>
</reference>